<protein>
    <submittedName>
        <fullName evidence="1">Nck-associated 5-like isoform X1</fullName>
    </submittedName>
</protein>
<accession>A0A498NZQ3</accession>
<dbReference type="Proteomes" id="UP000290572">
    <property type="component" value="Unassembled WGS sequence"/>
</dbReference>
<keyword evidence="2" id="KW-1185">Reference proteome</keyword>
<gene>
    <name evidence="1" type="ORF">ROHU_002184</name>
</gene>
<evidence type="ECO:0000313" key="2">
    <source>
        <dbReference type="Proteomes" id="UP000290572"/>
    </source>
</evidence>
<proteinExistence type="predicted"/>
<name>A0A498NZQ3_LABRO</name>
<organism evidence="1 2">
    <name type="scientific">Labeo rohita</name>
    <name type="common">Indian major carp</name>
    <name type="synonym">Cyprinus rohita</name>
    <dbReference type="NCBI Taxonomy" id="84645"/>
    <lineage>
        <taxon>Eukaryota</taxon>
        <taxon>Metazoa</taxon>
        <taxon>Chordata</taxon>
        <taxon>Craniata</taxon>
        <taxon>Vertebrata</taxon>
        <taxon>Euteleostomi</taxon>
        <taxon>Actinopterygii</taxon>
        <taxon>Neopterygii</taxon>
        <taxon>Teleostei</taxon>
        <taxon>Ostariophysi</taxon>
        <taxon>Cypriniformes</taxon>
        <taxon>Cyprinidae</taxon>
        <taxon>Labeoninae</taxon>
        <taxon>Labeonini</taxon>
        <taxon>Labeo</taxon>
    </lineage>
</organism>
<reference evidence="1 2" key="1">
    <citation type="submission" date="2018-03" db="EMBL/GenBank/DDBJ databases">
        <title>Draft genome sequence of Rohu Carp (Labeo rohita).</title>
        <authorList>
            <person name="Das P."/>
            <person name="Kushwaha B."/>
            <person name="Joshi C.G."/>
            <person name="Kumar D."/>
            <person name="Nagpure N.S."/>
            <person name="Sahoo L."/>
            <person name="Das S.P."/>
            <person name="Bit A."/>
            <person name="Patnaik S."/>
            <person name="Meher P.K."/>
            <person name="Jayasankar P."/>
            <person name="Koringa P.G."/>
            <person name="Patel N.V."/>
            <person name="Hinsu A.T."/>
            <person name="Kumar R."/>
            <person name="Pandey M."/>
            <person name="Agarwal S."/>
            <person name="Srivastava S."/>
            <person name="Singh M."/>
            <person name="Iquebal M.A."/>
            <person name="Jaiswal S."/>
            <person name="Angadi U.B."/>
            <person name="Kumar N."/>
            <person name="Raza M."/>
            <person name="Shah T.M."/>
            <person name="Rai A."/>
            <person name="Jena J.K."/>
        </authorList>
    </citation>
    <scope>NUCLEOTIDE SEQUENCE [LARGE SCALE GENOMIC DNA]</scope>
    <source>
        <strain evidence="1">DASCIFA01</strain>
        <tissue evidence="1">Testis</tissue>
    </source>
</reference>
<sequence>MEKVSALLSKDVTSDENLAETIHHEHFAGTDICGAPMKLGPTKNWTFPNLKASAEPSEVYLGVGDGVEPMSHKSSFKRVSITHHRS</sequence>
<evidence type="ECO:0000313" key="1">
    <source>
        <dbReference type="EMBL" id="RXN37268.1"/>
    </source>
</evidence>
<dbReference type="AlphaFoldDB" id="A0A498NZQ3"/>
<comment type="caution">
    <text evidence="1">The sequence shown here is derived from an EMBL/GenBank/DDBJ whole genome shotgun (WGS) entry which is preliminary data.</text>
</comment>
<dbReference type="EMBL" id="QBIY01006054">
    <property type="protein sequence ID" value="RXN37268.1"/>
    <property type="molecule type" value="Genomic_DNA"/>
</dbReference>